<evidence type="ECO:0000313" key="2">
    <source>
        <dbReference type="Proteomes" id="UP001251528"/>
    </source>
</evidence>
<organism evidence="1 2">
    <name type="scientific">Conoideocrella luteorostrata</name>
    <dbReference type="NCBI Taxonomy" id="1105319"/>
    <lineage>
        <taxon>Eukaryota</taxon>
        <taxon>Fungi</taxon>
        <taxon>Dikarya</taxon>
        <taxon>Ascomycota</taxon>
        <taxon>Pezizomycotina</taxon>
        <taxon>Sordariomycetes</taxon>
        <taxon>Hypocreomycetidae</taxon>
        <taxon>Hypocreales</taxon>
        <taxon>Clavicipitaceae</taxon>
        <taxon>Conoideocrella</taxon>
    </lineage>
</organism>
<reference evidence="1" key="1">
    <citation type="submission" date="2023-06" db="EMBL/GenBank/DDBJ databases">
        <title>Conoideocrella luteorostrata (Hypocreales: Clavicipitaceae), a potential biocontrol fungus for elongate hemlock scale in United States Christmas tree production areas.</title>
        <authorList>
            <person name="Barrett H."/>
            <person name="Lovett B."/>
            <person name="Macias A.M."/>
            <person name="Stajich J.E."/>
            <person name="Kasson M.T."/>
        </authorList>
    </citation>
    <scope>NUCLEOTIDE SEQUENCE</scope>
    <source>
        <strain evidence="1">ARSEF 14590</strain>
    </source>
</reference>
<name>A0AAJ0CU81_9HYPO</name>
<gene>
    <name evidence="1" type="primary">VTC2_1</name>
    <name evidence="1" type="ORF">QQS21_004412</name>
</gene>
<sequence length="154" mass="17451">MANWRPRSRTRRTEDGGGDIQKVALHLLFSSMNGTATMTNIQMAYLMAWGTGPRRAYQVVLRFLIVVIRNDMQMQMQVSISPPLSQISELTLKILIWESQMDNPLPILADSSNRIWIDPEEPLSEAGIYRDEWERRILGPNDYGAAATGKVSTN</sequence>
<protein>
    <submittedName>
        <fullName evidence="1">Phosphate metabolism transcription protein</fullName>
    </submittedName>
</protein>
<evidence type="ECO:0000313" key="1">
    <source>
        <dbReference type="EMBL" id="KAK2601986.1"/>
    </source>
</evidence>
<dbReference type="Proteomes" id="UP001251528">
    <property type="component" value="Unassembled WGS sequence"/>
</dbReference>
<comment type="caution">
    <text evidence="1">The sequence shown here is derived from an EMBL/GenBank/DDBJ whole genome shotgun (WGS) entry which is preliminary data.</text>
</comment>
<dbReference type="EMBL" id="JASWJB010000065">
    <property type="protein sequence ID" value="KAK2601986.1"/>
    <property type="molecule type" value="Genomic_DNA"/>
</dbReference>
<accession>A0AAJ0CU81</accession>
<dbReference type="AlphaFoldDB" id="A0AAJ0CU81"/>
<proteinExistence type="predicted"/>
<keyword evidence="2" id="KW-1185">Reference proteome</keyword>